<dbReference type="PANTHER" id="PTHR46204">
    <property type="entry name" value="CHITIN ELICITOR RECEPTOR KINASE 1-RELATED"/>
    <property type="match status" value="1"/>
</dbReference>
<dbReference type="PROSITE" id="PS00107">
    <property type="entry name" value="PROTEIN_KINASE_ATP"/>
    <property type="match status" value="1"/>
</dbReference>
<dbReference type="InterPro" id="IPR000719">
    <property type="entry name" value="Prot_kinase_dom"/>
</dbReference>
<evidence type="ECO:0000259" key="12">
    <source>
        <dbReference type="PROSITE" id="PS50011"/>
    </source>
</evidence>
<evidence type="ECO:0000256" key="6">
    <source>
        <dbReference type="ARBA" id="ARBA00023136"/>
    </source>
</evidence>
<evidence type="ECO:0000256" key="4">
    <source>
        <dbReference type="ARBA" id="ARBA00022729"/>
    </source>
</evidence>
<dbReference type="AlphaFoldDB" id="A0A978U9L8"/>
<keyword evidence="5 10" id="KW-1133">Transmembrane helix</keyword>
<evidence type="ECO:0000256" key="3">
    <source>
        <dbReference type="ARBA" id="ARBA00022692"/>
    </source>
</evidence>
<comment type="subcellular location">
    <subcellularLocation>
        <location evidence="1">Cell membrane</location>
        <topology evidence="1">Single-pass membrane protein</topology>
    </subcellularLocation>
</comment>
<evidence type="ECO:0000256" key="5">
    <source>
        <dbReference type="ARBA" id="ARBA00022989"/>
    </source>
</evidence>
<evidence type="ECO:0000256" key="2">
    <source>
        <dbReference type="ARBA" id="ARBA00022475"/>
    </source>
</evidence>
<dbReference type="GO" id="GO:0005524">
    <property type="term" value="F:ATP binding"/>
    <property type="evidence" value="ECO:0007669"/>
    <property type="project" value="UniProtKB-UniRule"/>
</dbReference>
<dbReference type="InterPro" id="IPR044812">
    <property type="entry name" value="CERK1/LYK3-like"/>
</dbReference>
<dbReference type="PROSITE" id="PS50011">
    <property type="entry name" value="PROTEIN_KINASE_DOM"/>
    <property type="match status" value="1"/>
</dbReference>
<feature type="binding site" evidence="8">
    <location>
        <position position="313"/>
    </location>
    <ligand>
        <name>ATP</name>
        <dbReference type="ChEBI" id="CHEBI:30616"/>
    </ligand>
</feature>
<dbReference type="InterPro" id="IPR017441">
    <property type="entry name" value="Protein_kinase_ATP_BS"/>
</dbReference>
<dbReference type="GO" id="GO:0019199">
    <property type="term" value="F:transmembrane receptor protein kinase activity"/>
    <property type="evidence" value="ECO:0007669"/>
    <property type="project" value="InterPro"/>
</dbReference>
<feature type="signal peptide" evidence="11">
    <location>
        <begin position="1"/>
        <end position="23"/>
    </location>
</feature>
<dbReference type="GO" id="GO:0005886">
    <property type="term" value="C:plasma membrane"/>
    <property type="evidence" value="ECO:0007669"/>
    <property type="project" value="UniProtKB-SubCell"/>
</dbReference>
<evidence type="ECO:0000313" key="14">
    <source>
        <dbReference type="Proteomes" id="UP000813462"/>
    </source>
</evidence>
<dbReference type="InterPro" id="IPR056562">
    <property type="entry name" value="LysM2_CERK1_LYK3_4_5"/>
</dbReference>
<dbReference type="EMBL" id="JAEACU010000154">
    <property type="protein sequence ID" value="KAH7511285.1"/>
    <property type="molecule type" value="Genomic_DNA"/>
</dbReference>
<dbReference type="PANTHER" id="PTHR46204:SF30">
    <property type="entry name" value="CHITIN ELICITOR RECEPTOR KINASE 1"/>
    <property type="match status" value="1"/>
</dbReference>
<dbReference type="InterPro" id="IPR057097">
    <property type="entry name" value="LysM_RLK3/10"/>
</dbReference>
<dbReference type="InterPro" id="IPR011009">
    <property type="entry name" value="Kinase-like_dom_sf"/>
</dbReference>
<feature type="region of interest" description="Disordered" evidence="9">
    <location>
        <begin position="233"/>
        <end position="258"/>
    </location>
</feature>
<reference evidence="13" key="1">
    <citation type="journal article" date="2021" name="Front. Plant Sci.">
        <title>Chromosome-Scale Genome Assembly for Chinese Sour Jujube and Insights Into Its Genome Evolution and Domestication Signature.</title>
        <authorList>
            <person name="Shen L.-Y."/>
            <person name="Luo H."/>
            <person name="Wang X.-L."/>
            <person name="Wang X.-M."/>
            <person name="Qiu X.-J."/>
            <person name="Liu H."/>
            <person name="Zhou S.-S."/>
            <person name="Jia K.-H."/>
            <person name="Nie S."/>
            <person name="Bao Y.-T."/>
            <person name="Zhang R.-G."/>
            <person name="Yun Q.-Z."/>
            <person name="Chai Y.-H."/>
            <person name="Lu J.-Y."/>
            <person name="Li Y."/>
            <person name="Zhao S.-W."/>
            <person name="Mao J.-F."/>
            <person name="Jia S.-G."/>
            <person name="Mao Y.-M."/>
        </authorList>
    </citation>
    <scope>NUCLEOTIDE SEQUENCE</scope>
    <source>
        <strain evidence="13">AT0</strain>
        <tissue evidence="13">Leaf</tissue>
    </source>
</reference>
<dbReference type="GO" id="GO:0045087">
    <property type="term" value="P:innate immune response"/>
    <property type="evidence" value="ECO:0007669"/>
    <property type="project" value="InterPro"/>
</dbReference>
<keyword evidence="8" id="KW-0067">ATP-binding</keyword>
<dbReference type="Gene3D" id="3.30.200.20">
    <property type="entry name" value="Phosphorylase Kinase, domain 1"/>
    <property type="match status" value="1"/>
</dbReference>
<feature type="domain" description="Protein kinase" evidence="12">
    <location>
        <begin position="285"/>
        <end position="358"/>
    </location>
</feature>
<dbReference type="Proteomes" id="UP000813462">
    <property type="component" value="Unassembled WGS sequence"/>
</dbReference>
<keyword evidence="6 10" id="KW-0472">Membrane</keyword>
<keyword evidence="4 11" id="KW-0732">Signal</keyword>
<keyword evidence="8" id="KW-0547">Nucleotide-binding</keyword>
<evidence type="ECO:0000256" key="1">
    <source>
        <dbReference type="ARBA" id="ARBA00004162"/>
    </source>
</evidence>
<accession>A0A978U9L8</accession>
<protein>
    <recommendedName>
        <fullName evidence="12">Protein kinase domain-containing protein</fullName>
    </recommendedName>
</protein>
<keyword evidence="2" id="KW-1003">Cell membrane</keyword>
<keyword evidence="7" id="KW-1015">Disulfide bond</keyword>
<organism evidence="13 14">
    <name type="scientific">Ziziphus jujuba var. spinosa</name>
    <dbReference type="NCBI Taxonomy" id="714518"/>
    <lineage>
        <taxon>Eukaryota</taxon>
        <taxon>Viridiplantae</taxon>
        <taxon>Streptophyta</taxon>
        <taxon>Embryophyta</taxon>
        <taxon>Tracheophyta</taxon>
        <taxon>Spermatophyta</taxon>
        <taxon>Magnoliopsida</taxon>
        <taxon>eudicotyledons</taxon>
        <taxon>Gunneridae</taxon>
        <taxon>Pentapetalae</taxon>
        <taxon>rosids</taxon>
        <taxon>fabids</taxon>
        <taxon>Rosales</taxon>
        <taxon>Rhamnaceae</taxon>
        <taxon>Paliureae</taxon>
        <taxon>Ziziphus</taxon>
    </lineage>
</organism>
<dbReference type="SUPFAM" id="SSF56112">
    <property type="entry name" value="Protein kinase-like (PK-like)"/>
    <property type="match status" value="1"/>
</dbReference>
<dbReference type="Pfam" id="PF23472">
    <property type="entry name" value="LysM2_CERK1_LYK3_4_5"/>
    <property type="match status" value="1"/>
</dbReference>
<gene>
    <name evidence="13" type="ORF">FEM48_ZijujUnG0028100</name>
</gene>
<evidence type="ECO:0000256" key="11">
    <source>
        <dbReference type="SAM" id="SignalP"/>
    </source>
</evidence>
<proteinExistence type="predicted"/>
<evidence type="ECO:0000256" key="7">
    <source>
        <dbReference type="ARBA" id="ARBA00023157"/>
    </source>
</evidence>
<evidence type="ECO:0000256" key="10">
    <source>
        <dbReference type="SAM" id="Phobius"/>
    </source>
</evidence>
<name>A0A978U9L8_ZIZJJ</name>
<feature type="chain" id="PRO_5037585385" description="Protein kinase domain-containing protein" evidence="11">
    <location>
        <begin position="24"/>
        <end position="358"/>
    </location>
</feature>
<evidence type="ECO:0000256" key="9">
    <source>
        <dbReference type="SAM" id="MobiDB-lite"/>
    </source>
</evidence>
<evidence type="ECO:0000313" key="13">
    <source>
        <dbReference type="EMBL" id="KAH7511285.1"/>
    </source>
</evidence>
<dbReference type="Pfam" id="PF23577">
    <property type="entry name" value="LysM_RLK"/>
    <property type="match status" value="1"/>
</dbReference>
<keyword evidence="3 10" id="KW-0812">Transmembrane</keyword>
<comment type="caution">
    <text evidence="13">The sequence shown here is derived from an EMBL/GenBank/DDBJ whole genome shotgun (WGS) entry which is preliminary data.</text>
</comment>
<feature type="transmembrane region" description="Helical" evidence="10">
    <location>
        <begin position="195"/>
        <end position="219"/>
    </location>
</feature>
<evidence type="ECO:0000256" key="8">
    <source>
        <dbReference type="PROSITE-ProRule" id="PRU10141"/>
    </source>
</evidence>
<sequence length="358" mass="39151">MKPGTGLWFLVLVSLCFTIKSKCNKRCDLALASYYVWQGTNLNFIGQVLGTEPDTIVSYNKDKVPDKDRVKSSIRVNVPFSCDCIRGEFLGHEFLYNISKGNTYKEIAQTYYANLTTIDSLAHFNSYNPNNIPLSGQIKVIVNCSCGDSAISKDYGLFITYPIQEEDSLESIAANESIDPQLLQRYNKALAGGPIAGIAVAAIVAVLILASSIYVYFYLKKKADTKLLPAYEDQSSNDGRDIGSTANQTVESTGPGGATAGITGITIDKSMEFSYEELAQATNDFSMASKIGEGGFGAVYHAELRGEKAAIKKMDMQASKEFLAELRVLTRVHHLNLDLNTMSCRVMTSVFSITTDTT</sequence>